<evidence type="ECO:0000256" key="1">
    <source>
        <dbReference type="SAM" id="MobiDB-lite"/>
    </source>
</evidence>
<accession>A0AAV9RPZ8</accession>
<proteinExistence type="predicted"/>
<sequence length="111" mass="12557">MHGRPFPLPSEMNDIEKAQRETSLAEWMNKMLQTKEIQQSSSLPGNSAPCWEGPLQHSRLQRDRPGSIRATANLSCLYRSQTNRRGSRGNPVTKGLVTHRAQRFKPGEENS</sequence>
<evidence type="ECO:0000313" key="3">
    <source>
        <dbReference type="Proteomes" id="UP001311232"/>
    </source>
</evidence>
<evidence type="ECO:0000313" key="2">
    <source>
        <dbReference type="EMBL" id="KAK5611083.1"/>
    </source>
</evidence>
<dbReference type="Proteomes" id="UP001311232">
    <property type="component" value="Unassembled WGS sequence"/>
</dbReference>
<keyword evidence="3" id="KW-1185">Reference proteome</keyword>
<feature type="region of interest" description="Disordered" evidence="1">
    <location>
        <begin position="36"/>
        <end position="67"/>
    </location>
</feature>
<feature type="compositionally biased region" description="Polar residues" evidence="1">
    <location>
        <begin position="36"/>
        <end position="45"/>
    </location>
</feature>
<gene>
    <name evidence="2" type="ORF">CRENBAI_022337</name>
</gene>
<dbReference type="AlphaFoldDB" id="A0AAV9RPZ8"/>
<protein>
    <submittedName>
        <fullName evidence="2">Uncharacterized protein</fullName>
    </submittedName>
</protein>
<comment type="caution">
    <text evidence="2">The sequence shown here is derived from an EMBL/GenBank/DDBJ whole genome shotgun (WGS) entry which is preliminary data.</text>
</comment>
<organism evidence="2 3">
    <name type="scientific">Crenichthys baileyi</name>
    <name type="common">White River springfish</name>
    <dbReference type="NCBI Taxonomy" id="28760"/>
    <lineage>
        <taxon>Eukaryota</taxon>
        <taxon>Metazoa</taxon>
        <taxon>Chordata</taxon>
        <taxon>Craniata</taxon>
        <taxon>Vertebrata</taxon>
        <taxon>Euteleostomi</taxon>
        <taxon>Actinopterygii</taxon>
        <taxon>Neopterygii</taxon>
        <taxon>Teleostei</taxon>
        <taxon>Neoteleostei</taxon>
        <taxon>Acanthomorphata</taxon>
        <taxon>Ovalentaria</taxon>
        <taxon>Atherinomorphae</taxon>
        <taxon>Cyprinodontiformes</taxon>
        <taxon>Goodeidae</taxon>
        <taxon>Crenichthys</taxon>
    </lineage>
</organism>
<feature type="region of interest" description="Disordered" evidence="1">
    <location>
        <begin position="79"/>
        <end position="111"/>
    </location>
</feature>
<reference evidence="2 3" key="1">
    <citation type="submission" date="2021-06" db="EMBL/GenBank/DDBJ databases">
        <authorList>
            <person name="Palmer J.M."/>
        </authorList>
    </citation>
    <scope>NUCLEOTIDE SEQUENCE [LARGE SCALE GENOMIC DNA]</scope>
    <source>
        <strain evidence="2 3">MEX-2019</strain>
        <tissue evidence="2">Muscle</tissue>
    </source>
</reference>
<dbReference type="EMBL" id="JAHHUM010001505">
    <property type="protein sequence ID" value="KAK5611083.1"/>
    <property type="molecule type" value="Genomic_DNA"/>
</dbReference>
<name>A0AAV9RPZ8_9TELE</name>